<proteinExistence type="predicted"/>
<dbReference type="GO" id="GO:0003824">
    <property type="term" value="F:catalytic activity"/>
    <property type="evidence" value="ECO:0007669"/>
    <property type="project" value="InterPro"/>
</dbReference>
<dbReference type="InterPro" id="IPR036691">
    <property type="entry name" value="Endo/exonu/phosph_ase_sf"/>
</dbReference>
<dbReference type="EMBL" id="HBUF01636730">
    <property type="protein sequence ID" value="CAG6784296.1"/>
    <property type="molecule type" value="Transcribed_RNA"/>
</dbReference>
<feature type="compositionally biased region" description="Basic and acidic residues" evidence="1">
    <location>
        <begin position="84"/>
        <end position="95"/>
    </location>
</feature>
<dbReference type="PANTHER" id="PTHR33395">
    <property type="entry name" value="TRANSCRIPTASE, PUTATIVE-RELATED-RELATED"/>
    <property type="match status" value="1"/>
</dbReference>
<dbReference type="InterPro" id="IPR005135">
    <property type="entry name" value="Endo/exonuclease/phosphatase"/>
</dbReference>
<organism evidence="3">
    <name type="scientific">Cacopsylla melanoneura</name>
    <dbReference type="NCBI Taxonomy" id="428564"/>
    <lineage>
        <taxon>Eukaryota</taxon>
        <taxon>Metazoa</taxon>
        <taxon>Ecdysozoa</taxon>
        <taxon>Arthropoda</taxon>
        <taxon>Hexapoda</taxon>
        <taxon>Insecta</taxon>
        <taxon>Pterygota</taxon>
        <taxon>Neoptera</taxon>
        <taxon>Paraneoptera</taxon>
        <taxon>Hemiptera</taxon>
        <taxon>Sternorrhyncha</taxon>
        <taxon>Psylloidea</taxon>
        <taxon>Psyllidae</taxon>
        <taxon>Psyllinae</taxon>
        <taxon>Cacopsylla</taxon>
    </lineage>
</organism>
<evidence type="ECO:0000256" key="1">
    <source>
        <dbReference type="SAM" id="MobiDB-lite"/>
    </source>
</evidence>
<sequence length="333" mass="39296">MTKCAQLMCKELLWHDVQQPTCNGSSRSYSSYHYKCYKEEEKDEMEDKEKEEECEETEEMKDEEEEKDDEEDTEEEDQEGEEKTEEKEEMKDSEVDKEDLKIYYQNCNGLRTKNEEFKSNCDERDYDFIGLTETWLKEDIHIGDYFSSGDYKVYRKDRYHKQGGGIIMAVRQNKFIVERRTDLETDEVESIWIQVSMGTDCFPLLIGNLYLPPVNCNMPNRIVRNYCEFLVEKVDVSKYNVICMGDFNAPDPSARYNIIDDLFCALNIRQQNFVRSLNPRHKLLDFTAANFPLSVKWEPGMVSPDEKHPSILVRFSKGIFQDKYSFLGNTETE</sequence>
<name>A0A8D9BKF6_9HEMI</name>
<accession>A0A8D9BKF6</accession>
<evidence type="ECO:0000259" key="2">
    <source>
        <dbReference type="Pfam" id="PF03372"/>
    </source>
</evidence>
<feature type="domain" description="Endonuclease/exonuclease/phosphatase" evidence="2">
    <location>
        <begin position="106"/>
        <end position="266"/>
    </location>
</feature>
<dbReference type="PANTHER" id="PTHR33395:SF22">
    <property type="entry name" value="REVERSE TRANSCRIPTASE DOMAIN-CONTAINING PROTEIN"/>
    <property type="match status" value="1"/>
</dbReference>
<dbReference type="Gene3D" id="3.60.10.10">
    <property type="entry name" value="Endonuclease/exonuclease/phosphatase"/>
    <property type="match status" value="1"/>
</dbReference>
<dbReference type="Pfam" id="PF03372">
    <property type="entry name" value="Exo_endo_phos"/>
    <property type="match status" value="1"/>
</dbReference>
<feature type="compositionally biased region" description="Acidic residues" evidence="1">
    <location>
        <begin position="49"/>
        <end position="83"/>
    </location>
</feature>
<evidence type="ECO:0000313" key="3">
    <source>
        <dbReference type="EMBL" id="CAG6784297.1"/>
    </source>
</evidence>
<dbReference type="EMBL" id="HBUF01636731">
    <property type="protein sequence ID" value="CAG6784297.1"/>
    <property type="molecule type" value="Transcribed_RNA"/>
</dbReference>
<protein>
    <recommendedName>
        <fullName evidence="2">Endonuclease/exonuclease/phosphatase domain-containing protein</fullName>
    </recommendedName>
</protein>
<dbReference type="AlphaFoldDB" id="A0A8D9BKF6"/>
<dbReference type="SUPFAM" id="SSF56219">
    <property type="entry name" value="DNase I-like"/>
    <property type="match status" value="1"/>
</dbReference>
<reference evidence="3" key="1">
    <citation type="submission" date="2021-05" db="EMBL/GenBank/DDBJ databases">
        <authorList>
            <person name="Alioto T."/>
            <person name="Alioto T."/>
            <person name="Gomez Garrido J."/>
        </authorList>
    </citation>
    <scope>NUCLEOTIDE SEQUENCE</scope>
</reference>
<feature type="region of interest" description="Disordered" evidence="1">
    <location>
        <begin position="40"/>
        <end position="95"/>
    </location>
</feature>